<dbReference type="EMBL" id="JAODUO010003463">
    <property type="protein sequence ID" value="KAK2147341.1"/>
    <property type="molecule type" value="Genomic_DNA"/>
</dbReference>
<evidence type="ECO:0000313" key="1">
    <source>
        <dbReference type="EMBL" id="KAK2147341.1"/>
    </source>
</evidence>
<dbReference type="Proteomes" id="UP001209878">
    <property type="component" value="Unassembled WGS sequence"/>
</dbReference>
<protein>
    <submittedName>
        <fullName evidence="1">Uncharacterized protein</fullName>
    </submittedName>
</protein>
<dbReference type="AlphaFoldDB" id="A0AAD9MXF8"/>
<gene>
    <name evidence="1" type="ORF">NP493_3474g00002</name>
</gene>
<evidence type="ECO:0000313" key="2">
    <source>
        <dbReference type="Proteomes" id="UP001209878"/>
    </source>
</evidence>
<comment type="caution">
    <text evidence="1">The sequence shown here is derived from an EMBL/GenBank/DDBJ whole genome shotgun (WGS) entry which is preliminary data.</text>
</comment>
<accession>A0AAD9MXF8</accession>
<reference evidence="1" key="1">
    <citation type="journal article" date="2023" name="Mol. Biol. Evol.">
        <title>Third-Generation Sequencing Reveals the Adaptive Role of the Epigenome in Three Deep-Sea Polychaetes.</title>
        <authorList>
            <person name="Perez M."/>
            <person name="Aroh O."/>
            <person name="Sun Y."/>
            <person name="Lan Y."/>
            <person name="Juniper S.K."/>
            <person name="Young C.R."/>
            <person name="Angers B."/>
            <person name="Qian P.Y."/>
        </authorList>
    </citation>
    <scope>NUCLEOTIDE SEQUENCE</scope>
    <source>
        <strain evidence="1">R07B-5</strain>
    </source>
</reference>
<proteinExistence type="predicted"/>
<keyword evidence="2" id="KW-1185">Reference proteome</keyword>
<organism evidence="1 2">
    <name type="scientific">Ridgeia piscesae</name>
    <name type="common">Tubeworm</name>
    <dbReference type="NCBI Taxonomy" id="27915"/>
    <lineage>
        <taxon>Eukaryota</taxon>
        <taxon>Metazoa</taxon>
        <taxon>Spiralia</taxon>
        <taxon>Lophotrochozoa</taxon>
        <taxon>Annelida</taxon>
        <taxon>Polychaeta</taxon>
        <taxon>Sedentaria</taxon>
        <taxon>Canalipalpata</taxon>
        <taxon>Sabellida</taxon>
        <taxon>Siboglinidae</taxon>
        <taxon>Ridgeia</taxon>
    </lineage>
</organism>
<name>A0AAD9MXF8_RIDPI</name>
<sequence length="75" mass="8670">MRSCCNKTRLRKQTCTTFELFHNSTSVSVHSPIEYTSTANLFPFTKVFTTAWKHTGVYNVTLHKTLRHNQECTST</sequence>